<sequence>MIRFKKNEKIKLWSSTSAVRIFLVDEETGQITMKTAAKLSPEERQAVDELRELVADDLSPYYDTDFNLLRWLKGHNNKLDEILPKLRNHLIFRNSHWQLDSMADKPRDQPVHSYWQAGMTGESGKIPNAFINVEQTGTNDYWGMLQTFPLNEIMKARIYDLEVMLRTVMEKEAKTGEQASIVYIMDLNGLTFDKRLMTLLTGALSSISSFMTEHYIELVHSFVLVNAPSFISAIWRIVHPILPERTRNKVQIFGHSWRQDVLEIANPDVLPAYWNIPGESEVFHANLLRAVPLPVSGYYKGGMLDERAKVLPVSAGKVGFVERIGEEGQKLKWVFEADGHFAYGIYYCKDPGEVDITKMICVYPRFNKVPGPTYVPLKDEIIMPHSGTYKFWFSNEHAWFHTLKIRHFIHSE</sequence>
<organism evidence="1 2">
    <name type="scientific">Panagrolaimus sp. JU765</name>
    <dbReference type="NCBI Taxonomy" id="591449"/>
    <lineage>
        <taxon>Eukaryota</taxon>
        <taxon>Metazoa</taxon>
        <taxon>Ecdysozoa</taxon>
        <taxon>Nematoda</taxon>
        <taxon>Chromadorea</taxon>
        <taxon>Rhabditida</taxon>
        <taxon>Tylenchina</taxon>
        <taxon>Panagrolaimomorpha</taxon>
        <taxon>Panagrolaimoidea</taxon>
        <taxon>Panagrolaimidae</taxon>
        <taxon>Panagrolaimus</taxon>
    </lineage>
</organism>
<reference evidence="2" key="1">
    <citation type="submission" date="2022-11" db="UniProtKB">
        <authorList>
            <consortium name="WormBaseParasite"/>
        </authorList>
    </citation>
    <scope>IDENTIFICATION</scope>
</reference>
<name>A0AC34QEN0_9BILA</name>
<accession>A0AC34QEN0</accession>
<evidence type="ECO:0000313" key="2">
    <source>
        <dbReference type="WBParaSite" id="JU765_v2.g15701.t1"/>
    </source>
</evidence>
<dbReference type="Proteomes" id="UP000887576">
    <property type="component" value="Unplaced"/>
</dbReference>
<dbReference type="WBParaSite" id="JU765_v2.g15701.t1">
    <property type="protein sequence ID" value="JU765_v2.g15701.t1"/>
    <property type="gene ID" value="JU765_v2.g15701"/>
</dbReference>
<proteinExistence type="predicted"/>
<evidence type="ECO:0000313" key="1">
    <source>
        <dbReference type="Proteomes" id="UP000887576"/>
    </source>
</evidence>
<protein>
    <submittedName>
        <fullName evidence="2">CRAL-TRIO domain-containing protein</fullName>
    </submittedName>
</protein>